<dbReference type="EMBL" id="QXGB01001039">
    <property type="protein sequence ID" value="KAE9198401.1"/>
    <property type="molecule type" value="Genomic_DNA"/>
</dbReference>
<dbReference type="Proteomes" id="UP000441208">
    <property type="component" value="Unassembled WGS sequence"/>
</dbReference>
<dbReference type="EMBL" id="QXFZ01000791">
    <property type="protein sequence ID" value="KAE9104690.1"/>
    <property type="molecule type" value="Genomic_DNA"/>
</dbReference>
<evidence type="ECO:0000313" key="2">
    <source>
        <dbReference type="EMBL" id="KAE9198401.1"/>
    </source>
</evidence>
<sequence length="72" mass="7674">MPGWGLPTVRGGFGSDHSTIIGDGALQALGSPLSVQGDEDHKLPLLRTINRAEDSCIRNHYMQTPSPATHPP</sequence>
<accession>A0A6A3RWY2</accession>
<evidence type="ECO:0000313" key="4">
    <source>
        <dbReference type="Proteomes" id="UP000441208"/>
    </source>
</evidence>
<name>A0A6A3RWY2_9STRA</name>
<proteinExistence type="predicted"/>
<comment type="caution">
    <text evidence="1">The sequence shown here is derived from an EMBL/GenBank/DDBJ whole genome shotgun (WGS) entry which is preliminary data.</text>
</comment>
<dbReference type="AlphaFoldDB" id="A0A6A3RWY2"/>
<organism evidence="1 4">
    <name type="scientific">Phytophthora fragariae</name>
    <dbReference type="NCBI Taxonomy" id="53985"/>
    <lineage>
        <taxon>Eukaryota</taxon>
        <taxon>Sar</taxon>
        <taxon>Stramenopiles</taxon>
        <taxon>Oomycota</taxon>
        <taxon>Peronosporomycetes</taxon>
        <taxon>Peronosporales</taxon>
        <taxon>Peronosporaceae</taxon>
        <taxon>Phytophthora</taxon>
    </lineage>
</organism>
<dbReference type="Proteomes" id="UP000433483">
    <property type="component" value="Unassembled WGS sequence"/>
</dbReference>
<evidence type="ECO:0000313" key="3">
    <source>
        <dbReference type="Proteomes" id="UP000433483"/>
    </source>
</evidence>
<protein>
    <submittedName>
        <fullName evidence="1">Uncharacterized protein</fullName>
    </submittedName>
</protein>
<reference evidence="3 4" key="1">
    <citation type="submission" date="2018-08" db="EMBL/GenBank/DDBJ databases">
        <title>Genomic investigation of the strawberry pathogen Phytophthora fragariae indicates pathogenicity is determined by transcriptional variation in three key races.</title>
        <authorList>
            <person name="Adams T.M."/>
            <person name="Armitage A.D."/>
            <person name="Sobczyk M.K."/>
            <person name="Bates H.J."/>
            <person name="Dunwell J.M."/>
            <person name="Nellist C.F."/>
            <person name="Harrison R.J."/>
        </authorList>
    </citation>
    <scope>NUCLEOTIDE SEQUENCE [LARGE SCALE GENOMIC DNA]</scope>
    <source>
        <strain evidence="2 3">NOV-27</strain>
        <strain evidence="1 4">NOV-71</strain>
    </source>
</reference>
<keyword evidence="3" id="KW-1185">Reference proteome</keyword>
<evidence type="ECO:0000313" key="1">
    <source>
        <dbReference type="EMBL" id="KAE9104690.1"/>
    </source>
</evidence>
<gene>
    <name evidence="2" type="ORF">PF005_g16161</name>
    <name evidence="1" type="ORF">PF007_g13970</name>
</gene>